<accession>A0ABU4N4J1</accession>
<dbReference type="PROSITE" id="PS00669">
    <property type="entry name" value="GAS_VESICLE_A_2"/>
    <property type="match status" value="1"/>
</dbReference>
<dbReference type="InterPro" id="IPR050530">
    <property type="entry name" value="GvpA"/>
</dbReference>
<comment type="similarity">
    <text evidence="3">Belongs to the gas vesicle GvpA family.</text>
</comment>
<evidence type="ECO:0000313" key="4">
    <source>
        <dbReference type="EMBL" id="MDX3044725.1"/>
    </source>
</evidence>
<comment type="subcellular location">
    <subcellularLocation>
        <location evidence="2">Gas vesicle</location>
    </subcellularLocation>
</comment>
<dbReference type="InterPro" id="IPR000638">
    <property type="entry name" value="Gas-vesicle_GvpA-like"/>
</dbReference>
<name>A0ABU4N4J1_9ACTN</name>
<keyword evidence="1" id="KW-0304">Gas vesicle</keyword>
<dbReference type="InterPro" id="IPR018493">
    <property type="entry name" value="GvpA-like_CS"/>
</dbReference>
<dbReference type="EMBL" id="JARAWJ010000110">
    <property type="protein sequence ID" value="MDX3044725.1"/>
    <property type="molecule type" value="Genomic_DNA"/>
</dbReference>
<gene>
    <name evidence="4" type="ORF">PV383_47375</name>
</gene>
<dbReference type="Proteomes" id="UP001282474">
    <property type="component" value="Unassembled WGS sequence"/>
</dbReference>
<evidence type="ECO:0000256" key="1">
    <source>
        <dbReference type="ARBA" id="ARBA00022987"/>
    </source>
</evidence>
<organism evidence="4 5">
    <name type="scientific">Streptomyces caniscabiei</name>
    <dbReference type="NCBI Taxonomy" id="2746961"/>
    <lineage>
        <taxon>Bacteria</taxon>
        <taxon>Bacillati</taxon>
        <taxon>Actinomycetota</taxon>
        <taxon>Actinomycetes</taxon>
        <taxon>Kitasatosporales</taxon>
        <taxon>Streptomycetaceae</taxon>
        <taxon>Streptomyces</taxon>
    </lineage>
</organism>
<proteinExistence type="inferred from homology"/>
<protein>
    <submittedName>
        <fullName evidence="4">Gas vesicle protein</fullName>
    </submittedName>
</protein>
<dbReference type="Pfam" id="PF00741">
    <property type="entry name" value="Gas_vesicle"/>
    <property type="match status" value="1"/>
</dbReference>
<evidence type="ECO:0000313" key="5">
    <source>
        <dbReference type="Proteomes" id="UP001282474"/>
    </source>
</evidence>
<evidence type="ECO:0000256" key="2">
    <source>
        <dbReference type="ARBA" id="ARBA00035108"/>
    </source>
</evidence>
<keyword evidence="5" id="KW-1185">Reference proteome</keyword>
<evidence type="ECO:0000256" key="3">
    <source>
        <dbReference type="ARBA" id="ARBA00035646"/>
    </source>
</evidence>
<dbReference type="RefSeq" id="WP_234442495.1">
    <property type="nucleotide sequence ID" value="NZ_JABXWF010000008.1"/>
</dbReference>
<comment type="caution">
    <text evidence="4">The sequence shown here is derived from an EMBL/GenBank/DDBJ whole genome shotgun (WGS) entry which is preliminary data.</text>
</comment>
<reference evidence="4 5" key="1">
    <citation type="journal article" date="2023" name="Microb. Genom.">
        <title>Mesoterricola silvestris gen. nov., sp. nov., Mesoterricola sediminis sp. nov., Geothrix oryzae sp. nov., Geothrix edaphica sp. nov., Geothrix rubra sp. nov., and Geothrix limicola sp. nov., six novel members of Acidobacteriota isolated from soils.</title>
        <authorList>
            <person name="Weisberg A.J."/>
            <person name="Pearce E."/>
            <person name="Kramer C.G."/>
            <person name="Chang J.H."/>
            <person name="Clarke C.R."/>
        </authorList>
    </citation>
    <scope>NUCLEOTIDE SEQUENCE [LARGE SCALE GENOMIC DNA]</scope>
    <source>
        <strain evidence="4 5">NE20-4-1</strain>
    </source>
</reference>
<sequence length="311" mass="34089">MTAEPSPLRPTRDPRVTLDDLVEVLLNKGAVLHLDLIVAVSDVPLIGVSLRAAVAGMETMLEYGMMRNWDEATRAWAERSAARRTIDLRDGERVVSRMSGGHLLTEGPNHTWRPGIVWLTDQRLAVVRDQPREVLWESDLGVVRGVRLAPEPTVGGEERLRVRVALADGTEELLSAQDPERLHDHLTDACAGRLDNAFWHTSPAVEERPLAEGRLWFHEPRRSGPLWRCGQGRLTGEALTWKSPMDSRPALVVPTAEITGVRRTAHGTSPAGDGEVLVLRARGWGEVLLAADDSAPWTQALNTAGSIPPAA</sequence>
<dbReference type="PANTHER" id="PTHR35344">
    <property type="entry name" value="GAS VESICLE STRUCTURAL PROTEIN 2-RELATED"/>
    <property type="match status" value="1"/>
</dbReference>
<dbReference type="PANTHER" id="PTHR35344:SF4">
    <property type="entry name" value="GAS VESICLE PROTEIN A1"/>
    <property type="match status" value="1"/>
</dbReference>